<gene>
    <name evidence="1" type="primary">CELA2A_2</name>
    <name evidence="1" type="ORF">LPJ66_007541</name>
</gene>
<accession>A0ACC1I8K5</accession>
<protein>
    <submittedName>
        <fullName evidence="1">Chymotrypsin-like elastase member 2A</fullName>
    </submittedName>
</protein>
<dbReference type="Proteomes" id="UP001150581">
    <property type="component" value="Unassembled WGS sequence"/>
</dbReference>
<proteinExistence type="predicted"/>
<sequence length="345" mass="36590">MRGVLYFLLFAATAVFGIPSDPILSKRNIGRIVGGVQAPADEYNFIAYVNIISTEYGASYCTGSLIAPNVVLTAAHCVYATQTILHTPDQLHVRFTHITPKYPTTIPSHEVVSIIPHPKFVLNDLNDDVALLILANAVSDEVAAKVKLYTGDYYLDTPLEAAGFGATDPLNKTKANTLMKVDLQVGSISMCSNYIRGYNREYLICTDGSAGKSTCNGDSGGPLLTPVDNGSDGFALLGLTSFVSSKDNNSVGLCASTASAGFYARLTTYAPWIAAVAGLNLDNFTITNKTAYVGETDAAFRSKLSGNDENKEIESSSSGAERSKTLSVYVAIFAIFGAAASTVLI</sequence>
<name>A0ACC1I8K5_9FUNG</name>
<keyword evidence="2" id="KW-1185">Reference proteome</keyword>
<comment type="caution">
    <text evidence="1">The sequence shown here is derived from an EMBL/GenBank/DDBJ whole genome shotgun (WGS) entry which is preliminary data.</text>
</comment>
<organism evidence="1 2">
    <name type="scientific">Kickxella alabastrina</name>
    <dbReference type="NCBI Taxonomy" id="61397"/>
    <lineage>
        <taxon>Eukaryota</taxon>
        <taxon>Fungi</taxon>
        <taxon>Fungi incertae sedis</taxon>
        <taxon>Zoopagomycota</taxon>
        <taxon>Kickxellomycotina</taxon>
        <taxon>Kickxellomycetes</taxon>
        <taxon>Kickxellales</taxon>
        <taxon>Kickxellaceae</taxon>
        <taxon>Kickxella</taxon>
    </lineage>
</organism>
<dbReference type="EMBL" id="JANBPG010001361">
    <property type="protein sequence ID" value="KAJ1890337.1"/>
    <property type="molecule type" value="Genomic_DNA"/>
</dbReference>
<evidence type="ECO:0000313" key="2">
    <source>
        <dbReference type="Proteomes" id="UP001150581"/>
    </source>
</evidence>
<reference evidence="1" key="1">
    <citation type="submission" date="2022-07" db="EMBL/GenBank/DDBJ databases">
        <title>Phylogenomic reconstructions and comparative analyses of Kickxellomycotina fungi.</title>
        <authorList>
            <person name="Reynolds N.K."/>
            <person name="Stajich J.E."/>
            <person name="Barry K."/>
            <person name="Grigoriev I.V."/>
            <person name="Crous P."/>
            <person name="Smith M.E."/>
        </authorList>
    </citation>
    <scope>NUCLEOTIDE SEQUENCE</scope>
    <source>
        <strain evidence="1">Benny 63K</strain>
    </source>
</reference>
<evidence type="ECO:0000313" key="1">
    <source>
        <dbReference type="EMBL" id="KAJ1890337.1"/>
    </source>
</evidence>